<evidence type="ECO:0000259" key="4">
    <source>
        <dbReference type="Pfam" id="PF21447"/>
    </source>
</evidence>
<protein>
    <submittedName>
        <fullName evidence="5">Exopolyphosphatase / guanosine-5'-triphosphate,3'-diphosphate pyrophosphatase</fullName>
    </submittedName>
</protein>
<dbReference type="Gene3D" id="3.30.420.150">
    <property type="entry name" value="Exopolyphosphatase. Domain 2"/>
    <property type="match status" value="1"/>
</dbReference>
<dbReference type="GO" id="GO:0016787">
    <property type="term" value="F:hydrolase activity"/>
    <property type="evidence" value="ECO:0007669"/>
    <property type="project" value="UniProtKB-KW"/>
</dbReference>
<accession>A0A1I2JM31</accession>
<dbReference type="OrthoDB" id="9807195at2"/>
<keyword evidence="2" id="KW-0378">Hydrolase</keyword>
<dbReference type="InterPro" id="IPR030673">
    <property type="entry name" value="PyroPPase_GppA_Ppx"/>
</dbReference>
<dbReference type="PANTHER" id="PTHR30005">
    <property type="entry name" value="EXOPOLYPHOSPHATASE"/>
    <property type="match status" value="1"/>
</dbReference>
<dbReference type="Gene3D" id="1.10.3210.10">
    <property type="entry name" value="Hypothetical protein af1432"/>
    <property type="match status" value="1"/>
</dbReference>
<evidence type="ECO:0000259" key="3">
    <source>
        <dbReference type="Pfam" id="PF02541"/>
    </source>
</evidence>
<dbReference type="PIRSF" id="PIRSF001267">
    <property type="entry name" value="Pyrophosphatase_GppA_Ppx"/>
    <property type="match status" value="1"/>
</dbReference>
<dbReference type="GeneID" id="90544359"/>
<dbReference type="eggNOG" id="COG0248">
    <property type="taxonomic scope" value="Bacteria"/>
</dbReference>
<dbReference type="GO" id="GO:0006357">
    <property type="term" value="P:regulation of transcription by RNA polymerase II"/>
    <property type="evidence" value="ECO:0007669"/>
    <property type="project" value="TreeGrafter"/>
</dbReference>
<dbReference type="Pfam" id="PF21447">
    <property type="entry name" value="Ppx-GppA_III"/>
    <property type="match status" value="1"/>
</dbReference>
<feature type="domain" description="Ppx/GppA phosphatase C-terminal" evidence="4">
    <location>
        <begin position="315"/>
        <end position="472"/>
    </location>
</feature>
<dbReference type="AlphaFoldDB" id="A0A1I2JM31"/>
<dbReference type="InterPro" id="IPR050273">
    <property type="entry name" value="GppA/Ppx_hydrolase"/>
</dbReference>
<dbReference type="Gene3D" id="3.30.420.40">
    <property type="match status" value="1"/>
</dbReference>
<evidence type="ECO:0000256" key="1">
    <source>
        <dbReference type="ARBA" id="ARBA00007125"/>
    </source>
</evidence>
<dbReference type="RefSeq" id="WP_074844237.1">
    <property type="nucleotide sequence ID" value="NZ_BAAACD010000024.1"/>
</dbReference>
<dbReference type="InterPro" id="IPR043129">
    <property type="entry name" value="ATPase_NBD"/>
</dbReference>
<dbReference type="EMBL" id="FOOE01000002">
    <property type="protein sequence ID" value="SFF54207.1"/>
    <property type="molecule type" value="Genomic_DNA"/>
</dbReference>
<keyword evidence="6" id="KW-1185">Reference proteome</keyword>
<dbReference type="CDD" id="cd24052">
    <property type="entry name" value="ASKHA_NBD_HpPPX-GppA-like"/>
    <property type="match status" value="1"/>
</dbReference>
<reference evidence="5 6" key="1">
    <citation type="submission" date="2016-10" db="EMBL/GenBank/DDBJ databases">
        <authorList>
            <person name="de Groot N.N."/>
        </authorList>
    </citation>
    <scope>NUCLEOTIDE SEQUENCE [LARGE SCALE GENOMIC DNA]</scope>
    <source>
        <strain evidence="5 6">NLAE-zl-G419</strain>
    </source>
</reference>
<dbReference type="SUPFAM" id="SSF53067">
    <property type="entry name" value="Actin-like ATPase domain"/>
    <property type="match status" value="2"/>
</dbReference>
<dbReference type="SUPFAM" id="SSF109604">
    <property type="entry name" value="HD-domain/PDEase-like"/>
    <property type="match status" value="1"/>
</dbReference>
<name>A0A1I2JM31_9CLOT</name>
<organism evidence="5 6">
    <name type="scientific">Clostridium cadaveris</name>
    <dbReference type="NCBI Taxonomy" id="1529"/>
    <lineage>
        <taxon>Bacteria</taxon>
        <taxon>Bacillati</taxon>
        <taxon>Bacillota</taxon>
        <taxon>Clostridia</taxon>
        <taxon>Eubacteriales</taxon>
        <taxon>Clostridiaceae</taxon>
        <taxon>Clostridium</taxon>
    </lineage>
</organism>
<dbReference type="Pfam" id="PF02541">
    <property type="entry name" value="Ppx-GppA"/>
    <property type="match status" value="1"/>
</dbReference>
<dbReference type="STRING" id="1529.SAMN04487885_10287"/>
<gene>
    <name evidence="5" type="ORF">SAMN04487885_10287</name>
</gene>
<dbReference type="PANTHER" id="PTHR30005:SF0">
    <property type="entry name" value="RETROGRADE REGULATION PROTEIN 2"/>
    <property type="match status" value="1"/>
</dbReference>
<dbReference type="Proteomes" id="UP000182135">
    <property type="component" value="Unassembled WGS sequence"/>
</dbReference>
<comment type="similarity">
    <text evidence="1">Belongs to the GppA/Ppx family.</text>
</comment>
<evidence type="ECO:0000313" key="5">
    <source>
        <dbReference type="EMBL" id="SFF54207.1"/>
    </source>
</evidence>
<dbReference type="InterPro" id="IPR003695">
    <property type="entry name" value="Ppx_GppA_N"/>
</dbReference>
<feature type="domain" description="Ppx/GppA phosphatase N-terminal" evidence="3">
    <location>
        <begin position="17"/>
        <end position="299"/>
    </location>
</feature>
<evidence type="ECO:0000256" key="2">
    <source>
        <dbReference type="ARBA" id="ARBA00022801"/>
    </source>
</evidence>
<sequence length="502" mass="56637">MHLGIIDIGSNSVRLIIAEIQKNGGYKVINDVKESLRLGMDVEVDGFISENKINATIDTLKNFKNLCIYMETVDIIIVATEAIRKASNKEDVLGRIKKAVNLDIRLLKGEEEAYLDGVAVLSSFYTKRSLVIDIGGSSTELSLLKDNQIYKCTCLPFGSINLTHRYGLNDIIIPTKEDELNAFLLEEFKKIPWLQEENIDSLIAIGGAARNLGRMDRKRKRYPLDVSSGYSFSDMDLTQMFNILKSKNLKQRLKVDGISKDRADIIVASTAILNTLVSVANIKDITVSGRGLREGILCKYINDNIGPHKDILDFSLEAIICDHNLDRNHAYNVYNSTRTLFEELTPMLELDDSYDKILKVACLLHDSGISIRYYDHHKHSFYIILNSPINGLSHKELIMAASIAYCHRSISAQMNTMAFTSIINRMDIEVIDKLSLLLRISEALDQNMMGIVKINRCSIDDKKVTIFLSGLKDPSLEIEKAMLNKDKFAEILKKDLEIKFES</sequence>
<proteinExistence type="inferred from homology"/>
<dbReference type="InterPro" id="IPR048950">
    <property type="entry name" value="Ppx_GppA_C"/>
</dbReference>
<evidence type="ECO:0000313" key="6">
    <source>
        <dbReference type="Proteomes" id="UP000182135"/>
    </source>
</evidence>